<protein>
    <recommendedName>
        <fullName evidence="4">Amine oxidase domain-containing protein</fullName>
    </recommendedName>
</protein>
<dbReference type="RefSeq" id="WP_106220919.1">
    <property type="nucleotide sequence ID" value="NZ_PVWP01000005.1"/>
</dbReference>
<reference evidence="5 6" key="1">
    <citation type="submission" date="2018-02" db="EMBL/GenBank/DDBJ databases">
        <authorList>
            <person name="Moore K."/>
            <person name="Momper L."/>
        </authorList>
    </citation>
    <scope>NUCLEOTIDE SEQUENCE [LARGE SCALE GENOMIC DNA]</scope>
    <source>
        <strain evidence="5 6">CCALA 015</strain>
    </source>
</reference>
<keyword evidence="3" id="KW-0560">Oxidoreductase</keyword>
<organism evidence="5 6">
    <name type="scientific">Aphanothece cf. minutissima CCALA 015</name>
    <dbReference type="NCBI Taxonomy" id="2107695"/>
    <lineage>
        <taxon>Bacteria</taxon>
        <taxon>Bacillati</taxon>
        <taxon>Cyanobacteriota</taxon>
        <taxon>Cyanophyceae</taxon>
        <taxon>Oscillatoriophycideae</taxon>
        <taxon>Chroococcales</taxon>
        <taxon>Aphanothecaceae</taxon>
        <taxon>Aphanothece</taxon>
    </lineage>
</organism>
<dbReference type="SUPFAM" id="SSF51905">
    <property type="entry name" value="FAD/NAD(P)-binding domain"/>
    <property type="match status" value="1"/>
</dbReference>
<keyword evidence="6" id="KW-1185">Reference proteome</keyword>
<dbReference type="InterPro" id="IPR001613">
    <property type="entry name" value="Flavin_amine_oxidase"/>
</dbReference>
<evidence type="ECO:0000256" key="3">
    <source>
        <dbReference type="ARBA" id="ARBA00023002"/>
    </source>
</evidence>
<dbReference type="InterPro" id="IPR050703">
    <property type="entry name" value="Flavin_MAO"/>
</dbReference>
<dbReference type="Gene3D" id="3.50.50.60">
    <property type="entry name" value="FAD/NAD(P)-binding domain"/>
    <property type="match status" value="1"/>
</dbReference>
<dbReference type="PRINTS" id="PR00757">
    <property type="entry name" value="AMINEOXDASEF"/>
</dbReference>
<dbReference type="SUPFAM" id="SSF54373">
    <property type="entry name" value="FAD-linked reductases, C-terminal domain"/>
    <property type="match status" value="1"/>
</dbReference>
<dbReference type="EMBL" id="PVWP01000005">
    <property type="protein sequence ID" value="PSB37605.1"/>
    <property type="molecule type" value="Genomic_DNA"/>
</dbReference>
<dbReference type="Gene3D" id="3.90.660.10">
    <property type="match status" value="1"/>
</dbReference>
<comment type="similarity">
    <text evidence="2">Belongs to the flavin monoamine oxidase family.</text>
</comment>
<dbReference type="InterPro" id="IPR036188">
    <property type="entry name" value="FAD/NAD-bd_sf"/>
</dbReference>
<dbReference type="PANTHER" id="PTHR43563:SF1">
    <property type="entry name" value="AMINE OXIDASE [FLAVIN-CONTAINING] B"/>
    <property type="match status" value="1"/>
</dbReference>
<evidence type="ECO:0000256" key="1">
    <source>
        <dbReference type="ARBA" id="ARBA00001974"/>
    </source>
</evidence>
<evidence type="ECO:0000259" key="4">
    <source>
        <dbReference type="Pfam" id="PF01593"/>
    </source>
</evidence>
<feature type="domain" description="Amine oxidase" evidence="4">
    <location>
        <begin position="21"/>
        <end position="453"/>
    </location>
</feature>
<dbReference type="Proteomes" id="UP000238218">
    <property type="component" value="Unassembled WGS sequence"/>
</dbReference>
<comment type="caution">
    <text evidence="5">The sequence shown here is derived from an EMBL/GenBank/DDBJ whole genome shotgun (WGS) entry which is preliminary data.</text>
</comment>
<evidence type="ECO:0000313" key="5">
    <source>
        <dbReference type="EMBL" id="PSB37605.1"/>
    </source>
</evidence>
<dbReference type="PANTHER" id="PTHR43563">
    <property type="entry name" value="AMINE OXIDASE"/>
    <property type="match status" value="1"/>
</dbReference>
<evidence type="ECO:0000313" key="6">
    <source>
        <dbReference type="Proteomes" id="UP000238218"/>
    </source>
</evidence>
<proteinExistence type="inferred from homology"/>
<comment type="cofactor">
    <cofactor evidence="1">
        <name>FAD</name>
        <dbReference type="ChEBI" id="CHEBI:57692"/>
    </cofactor>
</comment>
<evidence type="ECO:0000256" key="2">
    <source>
        <dbReference type="ARBA" id="ARBA00005995"/>
    </source>
</evidence>
<accession>A0ABX5F7W8</accession>
<name>A0ABX5F7W8_9CHRO</name>
<dbReference type="InterPro" id="IPR002937">
    <property type="entry name" value="Amino_oxidase"/>
</dbReference>
<sequence length="457" mass="49501">MATQVTSDQPIFDTIIVGAGLSGLYAARVLSRSGQRVAVLEARDRVGGLTCSPYSEYLGEHIDLGGAWLADNHTRMHELVREFSVPLIRQFKTGQEVAVDGMTANAGEVGSFPGREAALPELQAAIARLEEALSGIDIDAPWNHPMAKDLDAITFATWLQQNVETPATRELLAMSTNAYFGVMPAEVSFLETLHLLKTCGDIIFMGDTLTGGQAAHMMGSQLISEGLAATVNGVVSLRSPVRRIIQNDQGVVVECHDSTWQGKRLICALPPVMINRLEFEPPLPAYRRAFHQRCPIGRYTKAILAYDKPFWREQGLSGIATSLDNGMTGIFDLGDGDARHGAISILFGGEPSLRLEDVSVAERDRIILDQVASALGEQGRHPVEMVVQQWVNEPWSQGGACSYMTTGTLTTIGDRLWQPCGRIFWAGTHLARVWRGYMEGACAAGEAAAQAVLAASP</sequence>
<dbReference type="Gene3D" id="1.10.405.10">
    <property type="entry name" value="Guanine Nucleotide Dissociation Inhibitor, domain 1"/>
    <property type="match status" value="1"/>
</dbReference>
<gene>
    <name evidence="5" type="ORF">C7B81_08840</name>
</gene>
<dbReference type="Pfam" id="PF01593">
    <property type="entry name" value="Amino_oxidase"/>
    <property type="match status" value="1"/>
</dbReference>
<reference evidence="5 6" key="2">
    <citation type="submission" date="2018-03" db="EMBL/GenBank/DDBJ databases">
        <title>The ancient ancestry and fast evolution of plastids.</title>
        <authorList>
            <person name="Moore K.R."/>
            <person name="Magnabosco C."/>
            <person name="Momper L."/>
            <person name="Gold D.A."/>
            <person name="Bosak T."/>
            <person name="Fournier G.P."/>
        </authorList>
    </citation>
    <scope>NUCLEOTIDE SEQUENCE [LARGE SCALE GENOMIC DNA]</scope>
    <source>
        <strain evidence="5 6">CCALA 015</strain>
    </source>
</reference>